<dbReference type="EMBL" id="HG970332">
    <property type="status" value="NOT_ANNOTATED_CDS"/>
    <property type="molecule type" value="Genomic_DNA"/>
</dbReference>
<feature type="region of interest" description="Disordered" evidence="2">
    <location>
        <begin position="185"/>
        <end position="215"/>
    </location>
</feature>
<organism evidence="3">
    <name type="scientific">Gibberella zeae (strain ATCC MYA-4620 / CBS 123657 / FGSC 9075 / NRRL 31084 / PH-1)</name>
    <name type="common">Wheat head blight fungus</name>
    <name type="synonym">Fusarium graminearum</name>
    <dbReference type="NCBI Taxonomy" id="229533"/>
    <lineage>
        <taxon>Eukaryota</taxon>
        <taxon>Fungi</taxon>
        <taxon>Dikarya</taxon>
        <taxon>Ascomycota</taxon>
        <taxon>Pezizomycotina</taxon>
        <taxon>Sordariomycetes</taxon>
        <taxon>Hypocreomycetidae</taxon>
        <taxon>Hypocreales</taxon>
        <taxon>Nectriaceae</taxon>
        <taxon>Fusarium</taxon>
    </lineage>
</organism>
<dbReference type="InterPro" id="IPR036864">
    <property type="entry name" value="Zn2-C6_fun-type_DNA-bd_sf"/>
</dbReference>
<dbReference type="AlphaFoldDB" id="A0A098D4N7"/>
<feature type="compositionally biased region" description="Basic residues" evidence="2">
    <location>
        <begin position="205"/>
        <end position="215"/>
    </location>
</feature>
<evidence type="ECO:0008006" key="4">
    <source>
        <dbReference type="Google" id="ProtNLM"/>
    </source>
</evidence>
<proteinExistence type="predicted"/>
<accession>A0A098D4N7</accession>
<dbReference type="PANTHER" id="PTHR37534:SF7">
    <property type="entry name" value="TRANSCRIPTIONAL ACTIVATOR PROTEIN UGA3"/>
    <property type="match status" value="1"/>
</dbReference>
<evidence type="ECO:0000256" key="1">
    <source>
        <dbReference type="ARBA" id="ARBA00023242"/>
    </source>
</evidence>
<dbReference type="GO" id="GO:0000976">
    <property type="term" value="F:transcription cis-regulatory region binding"/>
    <property type="evidence" value="ECO:0007669"/>
    <property type="project" value="TreeGrafter"/>
</dbReference>
<dbReference type="CDD" id="cd00067">
    <property type="entry name" value="GAL4"/>
    <property type="match status" value="1"/>
</dbReference>
<dbReference type="GO" id="GO:0008270">
    <property type="term" value="F:zinc ion binding"/>
    <property type="evidence" value="ECO:0007669"/>
    <property type="project" value="InterPro"/>
</dbReference>
<dbReference type="EnsemblFungi" id="CEF73919">
    <property type="protein sequence ID" value="CEF73919"/>
    <property type="gene ID" value="FGRRES_01735_M"/>
</dbReference>
<dbReference type="InterPro" id="IPR001138">
    <property type="entry name" value="Zn2Cys6_DnaBD"/>
</dbReference>
<dbReference type="Gene3D" id="4.10.240.10">
    <property type="entry name" value="Zn(2)-C6 fungal-type DNA-binding domain"/>
    <property type="match status" value="1"/>
</dbReference>
<keyword evidence="1" id="KW-0539">Nucleus</keyword>
<sequence>MEPRYNLTINLDEKWGKQWSAVPDMMLYLAMDVSSSGKDSYHNLIAYVSDIAASTQISWTDNYAMAGVTTHDTGSFKFGDKINVDEVSFITPSPNKDAPTDGFLFINKIECSAVLYREINGELEQIYTSHGGDMPPGSSEMIIPQKKVYVWFSDDITSTTVDGRMAQAEVLEFDFDGHVRMAQHTTETMQGEGEESTASKTTNSKTRHRRAHTRSRLGCSECRNRRVKCDEQRPQCKRTCEYPPVKIPLRERRALERAAGDVQPWQATVTWENTPRGNSKCAKQPELPNSKSLLGQLVLSSSAVNVGCSSINMPLRSQELFHYFCGNASAFSALPKDHRNNFLAYTISNPEALRSAVLMAGIHFAFNIGHLDKFEPTFLYHKIETVQQVRKLISRGDLKLLAGITKQISTLAYAELCRGDVKLAETHLSVIYALSNRLQGQQNDQCKTLDQELSDRYFLLTSTFVNGLESLIKGVACKQGLGGSVTTMELSETMNFLHNFHLTSGQFSHKNTVKAVRLIPAFFDAPHDGAQLLDIDYRPILECLQGLDENPGPNEQYDFWLYGRASTFWTNIINAHLNSIYYEGNSSESNATTPEDSRYMTPWCALLAAVKFYVEQVVIIWRPLRREIFLHALRILQRDIAVAMQKPVSLQLPEMILWESFLGLVSIRGHEKFGDMDQEPGLRPFFEEIVRSQSKVMRLYTWEDMRGALVSILWPVSTSKDGYMSRIWKTAMADTDNSKIELL</sequence>
<accession>A0A0E0RRP4</accession>
<name>A0A098D4N7_GIBZE</name>
<dbReference type="GO" id="GO:0000981">
    <property type="term" value="F:DNA-binding transcription factor activity, RNA polymerase II-specific"/>
    <property type="evidence" value="ECO:0007669"/>
    <property type="project" value="InterPro"/>
</dbReference>
<reference evidence="3" key="1">
    <citation type="journal article" date="2007" name="Science">
        <title>The Fusarium graminearum genome reveals a link between localized polymorphism and pathogen specialization.</title>
        <authorList>
            <person name="Cuomo C.A."/>
            <person name="Gueldener U."/>
            <person name="Xu J.-R."/>
            <person name="Trail F."/>
            <person name="Turgeon B.G."/>
            <person name="Di Pietro A."/>
            <person name="Walton J.D."/>
            <person name="Ma L.-J."/>
            <person name="Baker S.E."/>
            <person name="Rep M."/>
            <person name="Adam G."/>
            <person name="Antoniw J."/>
            <person name="Baldwin T."/>
            <person name="Calvo S.E."/>
            <person name="Chang Y.-L."/>
            <person name="DeCaprio D."/>
            <person name="Gale L.R."/>
            <person name="Gnerre S."/>
            <person name="Goswami R.S."/>
            <person name="Hammond-Kosack K."/>
            <person name="Harris L.J."/>
            <person name="Hilburn K."/>
            <person name="Kennell J.C."/>
            <person name="Kroken S."/>
            <person name="Magnuson J.K."/>
            <person name="Mannhaupt G."/>
            <person name="Mauceli E.W."/>
            <person name="Mewes H.-W."/>
            <person name="Mitterbauer R."/>
            <person name="Muehlbauer G."/>
            <person name="Muensterkoetter M."/>
            <person name="Nelson D."/>
            <person name="O'Donnell K."/>
            <person name="Ouellet T."/>
            <person name="Qi W."/>
            <person name="Quesneville H."/>
            <person name="Roncero M.I.G."/>
            <person name="Seong K.-Y."/>
            <person name="Tetko I.V."/>
            <person name="Urban M."/>
            <person name="Waalwijk C."/>
            <person name="Ward T.J."/>
            <person name="Yao J."/>
            <person name="Birren B.W."/>
            <person name="Kistler H.C."/>
        </authorList>
    </citation>
    <scope>NUCLEOTIDE SEQUENCE [LARGE SCALE GENOMIC DNA]</scope>
    <source>
        <strain evidence="3">PH-1 / ATCC MYA-4620 / FGSC 9075 / NRRL 31084</strain>
    </source>
</reference>
<dbReference type="SUPFAM" id="SSF57701">
    <property type="entry name" value="Zn2/Cys6 DNA-binding domain"/>
    <property type="match status" value="1"/>
</dbReference>
<evidence type="ECO:0000256" key="2">
    <source>
        <dbReference type="SAM" id="MobiDB-lite"/>
    </source>
</evidence>
<dbReference type="PANTHER" id="PTHR37534">
    <property type="entry name" value="TRANSCRIPTIONAL ACTIVATOR PROTEIN UGA3"/>
    <property type="match status" value="1"/>
</dbReference>
<dbReference type="GO" id="GO:0005634">
    <property type="term" value="C:nucleus"/>
    <property type="evidence" value="ECO:0007669"/>
    <property type="project" value="TreeGrafter"/>
</dbReference>
<protein>
    <recommendedName>
        <fullName evidence="4">Zn(2)-C6 fungal-type domain-containing protein</fullName>
    </recommendedName>
</protein>
<dbReference type="GO" id="GO:0045944">
    <property type="term" value="P:positive regulation of transcription by RNA polymerase II"/>
    <property type="evidence" value="ECO:0007669"/>
    <property type="project" value="TreeGrafter"/>
</dbReference>
<evidence type="ECO:0000313" key="3">
    <source>
        <dbReference type="EnsemblFungi" id="CEF73919"/>
    </source>
</evidence>
<reference evidence="3" key="3">
    <citation type="submission" date="2017-01" db="UniProtKB">
        <authorList>
            <consortium name="EnsemblFungi"/>
        </authorList>
    </citation>
    <scope>IDENTIFICATION</scope>
    <source>
        <strain evidence="3">PH-1 / ATCC MYA-4620 / FGSC 9075 / NRRL 31084</strain>
    </source>
</reference>
<reference evidence="3" key="2">
    <citation type="journal article" date="2010" name="Nature">
        <title>Comparative genomics reveals mobile pathogenicity chromosomes in Fusarium.</title>
        <authorList>
            <person name="Ma L.J."/>
            <person name="van der Does H.C."/>
            <person name="Borkovich K.A."/>
            <person name="Coleman J.J."/>
            <person name="Daboussi M.J."/>
            <person name="Di Pietro A."/>
            <person name="Dufresne M."/>
            <person name="Freitag M."/>
            <person name="Grabherr M."/>
            <person name="Henrissat B."/>
            <person name="Houterman P.M."/>
            <person name="Kang S."/>
            <person name="Shim W.B."/>
            <person name="Woloshuk C."/>
            <person name="Xie X."/>
            <person name="Xu J.R."/>
            <person name="Antoniw J."/>
            <person name="Baker S.E."/>
            <person name="Bluhm B.H."/>
            <person name="Breakspear A."/>
            <person name="Brown D.W."/>
            <person name="Butchko R.A."/>
            <person name="Chapman S."/>
            <person name="Coulson R."/>
            <person name="Coutinho P.M."/>
            <person name="Danchin E.G."/>
            <person name="Diener A."/>
            <person name="Gale L.R."/>
            <person name="Gardiner D.M."/>
            <person name="Goff S."/>
            <person name="Hammond-Kosack K.E."/>
            <person name="Hilburn K."/>
            <person name="Hua-Van A."/>
            <person name="Jonkers W."/>
            <person name="Kazan K."/>
            <person name="Kodira C.D."/>
            <person name="Koehrsen M."/>
            <person name="Kumar L."/>
            <person name="Lee Y.H."/>
            <person name="Li L."/>
            <person name="Manners J.M."/>
            <person name="Miranda-Saavedra D."/>
            <person name="Mukherjee M."/>
            <person name="Park G."/>
            <person name="Park J."/>
            <person name="Park S.Y."/>
            <person name="Proctor R.H."/>
            <person name="Regev A."/>
            <person name="Ruiz-Roldan M.C."/>
            <person name="Sain D."/>
            <person name="Sakthikumar S."/>
            <person name="Sykes S."/>
            <person name="Schwartz D.C."/>
            <person name="Turgeon B.G."/>
            <person name="Wapinski I."/>
            <person name="Yoder O."/>
            <person name="Young S."/>
            <person name="Zeng Q."/>
            <person name="Zhou S."/>
            <person name="Galagan J."/>
            <person name="Cuomo C.A."/>
            <person name="Kistler H.C."/>
            <person name="Rep M."/>
        </authorList>
    </citation>
    <scope>GENOME REANNOTATION</scope>
    <source>
        <strain evidence="3">PH-1 / ATCC MYA-4620 / FGSC 9075 / NRRL 31084</strain>
    </source>
</reference>